<evidence type="ECO:0000256" key="7">
    <source>
        <dbReference type="ARBA" id="ARBA00022679"/>
    </source>
</evidence>
<keyword evidence="9 20" id="KW-0479">Metal-binding</keyword>
<dbReference type="CDD" id="cd02514">
    <property type="entry name" value="GT13_GLCNAC-TI"/>
    <property type="match status" value="1"/>
</dbReference>
<keyword evidence="13" id="KW-0472">Membrane</keyword>
<comment type="caution">
    <text evidence="22">The sequence shown here is derived from an EMBL/GenBank/DDBJ whole genome shotgun (WGS) entry which is preliminary data.</text>
</comment>
<dbReference type="PANTHER" id="PTHR10468">
    <property type="entry name" value="PROTEIN O-LINKED-MANNOSE BETA-1,2-N-ACETYLGLUCOSAMINYLTRANSFERASE 1/ALPHA-1,3-MANNOSYL-GLYCOPROTEIN 2-BETA-N-ACETYLGLUCOSAMINYLTRANSFERASE"/>
    <property type="match status" value="1"/>
</dbReference>
<dbReference type="GO" id="GO:0048471">
    <property type="term" value="C:perinuclear region of cytoplasm"/>
    <property type="evidence" value="ECO:0007669"/>
    <property type="project" value="UniProtKB-SubCell"/>
</dbReference>
<keyword evidence="7" id="KW-0808">Transferase</keyword>
<keyword evidence="14" id="KW-1015">Disulfide bond</keyword>
<evidence type="ECO:0000256" key="19">
    <source>
        <dbReference type="ARBA" id="ARBA00049421"/>
    </source>
</evidence>
<comment type="subcellular location">
    <subcellularLocation>
        <location evidence="2">Cytoplasm</location>
        <location evidence="2">Perinuclear region</location>
    </subcellularLocation>
    <subcellularLocation>
        <location evidence="1 20">Golgi apparatus membrane</location>
        <topology evidence="1 20">Single-pass type II membrane protein</topology>
    </subcellularLocation>
</comment>
<evidence type="ECO:0000256" key="18">
    <source>
        <dbReference type="ARBA" id="ARBA00041712"/>
    </source>
</evidence>
<evidence type="ECO:0000256" key="3">
    <source>
        <dbReference type="ARBA" id="ARBA00004922"/>
    </source>
</evidence>
<evidence type="ECO:0000256" key="8">
    <source>
        <dbReference type="ARBA" id="ARBA00022692"/>
    </source>
</evidence>
<evidence type="ECO:0000256" key="2">
    <source>
        <dbReference type="ARBA" id="ARBA00004556"/>
    </source>
</evidence>
<reference evidence="22" key="1">
    <citation type="journal article" date="2023" name="Mol. Biol. Evol.">
        <title>Third-Generation Sequencing Reveals the Adaptive Role of the Epigenome in Three Deep-Sea Polychaetes.</title>
        <authorList>
            <person name="Perez M."/>
            <person name="Aroh O."/>
            <person name="Sun Y."/>
            <person name="Lan Y."/>
            <person name="Juniper S.K."/>
            <person name="Young C.R."/>
            <person name="Angers B."/>
            <person name="Qian P.Y."/>
        </authorList>
    </citation>
    <scope>NUCLEOTIDE SEQUENCE</scope>
    <source>
        <strain evidence="22">P08H-3</strain>
    </source>
</reference>
<name>A0AAD9KA91_9ANNE</name>
<gene>
    <name evidence="22" type="ORF">LSH36_27g02009</name>
</gene>
<keyword evidence="12 20" id="KW-0333">Golgi apparatus</keyword>
<dbReference type="GO" id="GO:0030145">
    <property type="term" value="F:manganese ion binding"/>
    <property type="evidence" value="ECO:0007669"/>
    <property type="project" value="UniProtKB-UniRule"/>
</dbReference>
<proteinExistence type="inferred from homology"/>
<evidence type="ECO:0000256" key="6">
    <source>
        <dbReference type="ARBA" id="ARBA00022676"/>
    </source>
</evidence>
<evidence type="ECO:0000313" key="22">
    <source>
        <dbReference type="EMBL" id="KAK2167466.1"/>
    </source>
</evidence>
<dbReference type="Gene3D" id="3.90.550.10">
    <property type="entry name" value="Spore Coat Polysaccharide Biosynthesis Protein SpsA, Chain A"/>
    <property type="match status" value="1"/>
</dbReference>
<evidence type="ECO:0000256" key="16">
    <source>
        <dbReference type="ARBA" id="ARBA00037706"/>
    </source>
</evidence>
<comment type="pathway">
    <text evidence="3 20">Protein modification; protein glycosylation.</text>
</comment>
<dbReference type="Proteomes" id="UP001208570">
    <property type="component" value="Unassembled WGS sequence"/>
</dbReference>
<evidence type="ECO:0000256" key="1">
    <source>
        <dbReference type="ARBA" id="ARBA00004323"/>
    </source>
</evidence>
<comment type="catalytic activity">
    <reaction evidence="19 20">
        <text>N(4)-(alpha-D-Man-(1-&gt;3)-[alpha-D-Man-(1-&gt;3)-[alpha-D-Man-(1-&gt;6)]-alpha-D-Man-(1-&gt;6)]-beta-D-Man-(1-&gt;4)-beta-D-GlcNAc-(1-&gt;4)-beta-D-GlcNAc)-L-asparaginyl-[protein] (N-glucan mannose isomer 5A1,2) + UDP-N-acetyl-alpha-D-glucosamine = N(4)-{beta-D-GlcNAc-(1-&gt;2)-alpha-D-Man-(1-&gt;3)-[alpha-D-Man-(1-&gt;3)-[alpha-D-Man-(1-&gt;6)]-alpha-D-Man-(1-&gt;6)]-beta-D-Man-(1-&gt;4)-beta-D-GlcNAc-(1-&gt;4)-beta-D-GlcNAc}-L-asparaginyl-[protein] + UDP + H(+)</text>
        <dbReference type="Rhea" id="RHEA:11456"/>
        <dbReference type="Rhea" id="RHEA-COMP:14367"/>
        <dbReference type="Rhea" id="RHEA-COMP:14368"/>
        <dbReference type="ChEBI" id="CHEBI:15378"/>
        <dbReference type="ChEBI" id="CHEBI:57705"/>
        <dbReference type="ChEBI" id="CHEBI:58223"/>
        <dbReference type="ChEBI" id="CHEBI:59087"/>
        <dbReference type="ChEBI" id="CHEBI:60625"/>
        <dbReference type="EC" id="2.4.1.101"/>
    </reaction>
</comment>
<dbReference type="EMBL" id="JAODUP010000027">
    <property type="protein sequence ID" value="KAK2167466.1"/>
    <property type="molecule type" value="Genomic_DNA"/>
</dbReference>
<evidence type="ECO:0000313" key="23">
    <source>
        <dbReference type="Proteomes" id="UP001208570"/>
    </source>
</evidence>
<evidence type="ECO:0000256" key="5">
    <source>
        <dbReference type="ARBA" id="ARBA00022490"/>
    </source>
</evidence>
<comment type="similarity">
    <text evidence="4 20">Belongs to the glycosyltransferase 13 family.</text>
</comment>
<keyword evidence="10 20" id="KW-0735">Signal-anchor</keyword>
<keyword evidence="15 20" id="KW-0464">Manganese</keyword>
<evidence type="ECO:0000256" key="13">
    <source>
        <dbReference type="ARBA" id="ARBA00023136"/>
    </source>
</evidence>
<feature type="region of interest" description="Disordered" evidence="21">
    <location>
        <begin position="119"/>
        <end position="150"/>
    </location>
</feature>
<dbReference type="Pfam" id="PF03071">
    <property type="entry name" value="GNT-I"/>
    <property type="match status" value="1"/>
</dbReference>
<sequence length="497" mass="58348">MWHKSHDPYLPAADIDDISMIQKHLHEIQSQIKYQVENNQRILGELQQIQYHVEGDLQSFVGAENDMFIVFISHFYHSPPKDDSDLETQLVLLEQDIKNQLRSNEKLLQELQRYHRMLRQHKNAHDPGKVDYPEGEDDKNDKPIVPAPDNLGDPSKVALPILVIACNRPSVSRNLDQIIKYRTSEERFPIIVSQDCGHGPTADVIRSYGSKVTHLQHPDLSDIPLPKKDQKFKGYYKIARHYKWALNQVFHKLNYDVVIIVEDDLDLSPDFFEYMSAMYPILREDPTLWCVSAWNDNGKEGLVMSDPELLYRTDFFPGLGWMLEKKIWLELEDKWPETFWDDWMRHPAQRQDRACIRPEISRTKTFGKIGVSRGQFYDKYLKFIQLNTEFVPFTQKDLSYLKKENYDEMFVRMVYDTPLMSVREVQQAQRPEEKAVHVLYTDKNSFKSHAKALGLMDDLKSGVPRAGYRGIVSFMYKNRRVYLTPPPNWTGYDPSWS</sequence>
<comment type="function">
    <text evidence="16 20">Initiates complex N-linked carbohydrate formation. Essential for the conversion of high-mannose to hybrid and complex N-glycans.</text>
</comment>
<evidence type="ECO:0000256" key="20">
    <source>
        <dbReference type="RuleBase" id="RU368119"/>
    </source>
</evidence>
<accession>A0AAD9KA91</accession>
<evidence type="ECO:0000256" key="21">
    <source>
        <dbReference type="SAM" id="MobiDB-lite"/>
    </source>
</evidence>
<dbReference type="FunFam" id="3.10.180.20:FF:000001">
    <property type="entry name" value="alpha-1,3-mannosyl-glycoprotein 2-beta-N-acetylglucosaminyltransferase"/>
    <property type="match status" value="1"/>
</dbReference>
<evidence type="ECO:0000256" key="10">
    <source>
        <dbReference type="ARBA" id="ARBA00022968"/>
    </source>
</evidence>
<protein>
    <recommendedName>
        <fullName evidence="17 20">Alpha-1,3-mannosyl-glycoprotein 2-beta-N-acetylglucosaminyltransferase</fullName>
        <shortName evidence="20">GNT-I</shortName>
        <shortName evidence="20">GlcNAc-T I</shortName>
        <ecNumber evidence="17 20">2.4.1.101</ecNumber>
    </recommendedName>
    <alternativeName>
        <fullName evidence="18 20">N-glycosyl-oligosaccharide-glycoprotein N-acetylglucosaminyltransferase I</fullName>
    </alternativeName>
</protein>
<dbReference type="FunFam" id="3.90.550.10:FF:000055">
    <property type="entry name" value="Alpha-1,3-mannosyl-glycoprotein 2-beta-N-acetylglucosaminyltransferase"/>
    <property type="match status" value="1"/>
</dbReference>
<comment type="cofactor">
    <cofactor evidence="20">
        <name>Mn(2+)</name>
        <dbReference type="ChEBI" id="CHEBI:29035"/>
    </cofactor>
    <text evidence="20">The cofactor is mostly bound to the substrate.</text>
</comment>
<dbReference type="AlphaFoldDB" id="A0AAD9KA91"/>
<dbReference type="SUPFAM" id="SSF53448">
    <property type="entry name" value="Nucleotide-diphospho-sugar transferases"/>
    <property type="match status" value="1"/>
</dbReference>
<evidence type="ECO:0000256" key="14">
    <source>
        <dbReference type="ARBA" id="ARBA00023157"/>
    </source>
</evidence>
<feature type="compositionally biased region" description="Basic and acidic residues" evidence="21">
    <location>
        <begin position="123"/>
        <end position="132"/>
    </location>
</feature>
<dbReference type="PANTHER" id="PTHR10468:SF0">
    <property type="entry name" value="ALPHA-1,3-MANNOSYL-GLYCOPROTEIN 2-BETA-N-ACETYLGLUCOSAMINYLTRANSFERASE"/>
    <property type="match status" value="1"/>
</dbReference>
<evidence type="ECO:0000256" key="15">
    <source>
        <dbReference type="ARBA" id="ARBA00023211"/>
    </source>
</evidence>
<dbReference type="GO" id="GO:0000139">
    <property type="term" value="C:Golgi membrane"/>
    <property type="evidence" value="ECO:0007669"/>
    <property type="project" value="UniProtKB-SubCell"/>
</dbReference>
<dbReference type="InterPro" id="IPR004139">
    <property type="entry name" value="Glyco_trans_13"/>
</dbReference>
<dbReference type="InterPro" id="IPR052261">
    <property type="entry name" value="Glycosyltransferase_13"/>
</dbReference>
<evidence type="ECO:0000256" key="9">
    <source>
        <dbReference type="ARBA" id="ARBA00022723"/>
    </source>
</evidence>
<dbReference type="Gene3D" id="3.10.180.20">
    <property type="entry name" value="N-Acetylglucosaminyltransferase I, Domain 2"/>
    <property type="match status" value="1"/>
</dbReference>
<keyword evidence="8" id="KW-0812">Transmembrane</keyword>
<dbReference type="EC" id="2.4.1.101" evidence="17 20"/>
<evidence type="ECO:0000256" key="12">
    <source>
        <dbReference type="ARBA" id="ARBA00023034"/>
    </source>
</evidence>
<keyword evidence="5" id="KW-0963">Cytoplasm</keyword>
<keyword evidence="23" id="KW-1185">Reference proteome</keyword>
<organism evidence="22 23">
    <name type="scientific">Paralvinella palmiformis</name>
    <dbReference type="NCBI Taxonomy" id="53620"/>
    <lineage>
        <taxon>Eukaryota</taxon>
        <taxon>Metazoa</taxon>
        <taxon>Spiralia</taxon>
        <taxon>Lophotrochozoa</taxon>
        <taxon>Annelida</taxon>
        <taxon>Polychaeta</taxon>
        <taxon>Sedentaria</taxon>
        <taxon>Canalipalpata</taxon>
        <taxon>Terebellida</taxon>
        <taxon>Terebelliformia</taxon>
        <taxon>Alvinellidae</taxon>
        <taxon>Paralvinella</taxon>
    </lineage>
</organism>
<keyword evidence="6 20" id="KW-0328">Glycosyltransferase</keyword>
<dbReference type="GO" id="GO:0003827">
    <property type="term" value="F:alpha-1,3-mannosylglycoprotein 2-beta-N-acetylglucosaminyltransferase activity"/>
    <property type="evidence" value="ECO:0007669"/>
    <property type="project" value="UniProtKB-UniRule"/>
</dbReference>
<keyword evidence="11" id="KW-1133">Transmembrane helix</keyword>
<dbReference type="GO" id="GO:0006487">
    <property type="term" value="P:protein N-linked glycosylation"/>
    <property type="evidence" value="ECO:0007669"/>
    <property type="project" value="TreeGrafter"/>
</dbReference>
<evidence type="ECO:0000256" key="17">
    <source>
        <dbReference type="ARBA" id="ARBA00038949"/>
    </source>
</evidence>
<evidence type="ECO:0000256" key="11">
    <source>
        <dbReference type="ARBA" id="ARBA00022989"/>
    </source>
</evidence>
<dbReference type="InterPro" id="IPR029044">
    <property type="entry name" value="Nucleotide-diphossugar_trans"/>
</dbReference>
<evidence type="ECO:0000256" key="4">
    <source>
        <dbReference type="ARBA" id="ARBA00006492"/>
    </source>
</evidence>